<evidence type="ECO:0000259" key="3">
    <source>
        <dbReference type="Pfam" id="PF22747"/>
    </source>
</evidence>
<evidence type="ECO:0000313" key="4">
    <source>
        <dbReference type="EMBL" id="PYE52735.1"/>
    </source>
</evidence>
<dbReference type="InterPro" id="IPR018658">
    <property type="entry name" value="DUF2089"/>
</dbReference>
<dbReference type="Proteomes" id="UP000248326">
    <property type="component" value="Unassembled WGS sequence"/>
</dbReference>
<evidence type="ECO:0008006" key="6">
    <source>
        <dbReference type="Google" id="ProtNLM"/>
    </source>
</evidence>
<dbReference type="InterPro" id="IPR053957">
    <property type="entry name" value="DUF2089_Zn_ribbon"/>
</dbReference>
<comment type="caution">
    <text evidence="4">The sequence shown here is derived from an EMBL/GenBank/DDBJ whole genome shotgun (WGS) entry which is preliminary data.</text>
</comment>
<accession>A0A318S553</accession>
<gene>
    <name evidence="4" type="ORF">DES52_11256</name>
</gene>
<dbReference type="AlphaFoldDB" id="A0A318S553"/>
<dbReference type="OrthoDB" id="9797643at2"/>
<proteinExistence type="predicted"/>
<reference evidence="4 5" key="1">
    <citation type="submission" date="2018-06" db="EMBL/GenBank/DDBJ databases">
        <title>Genomic Encyclopedia of Type Strains, Phase IV (KMG-IV): sequencing the most valuable type-strain genomes for metagenomic binning, comparative biology and taxonomic classification.</title>
        <authorList>
            <person name="Goeker M."/>
        </authorList>
    </citation>
    <scope>NUCLEOTIDE SEQUENCE [LARGE SCALE GENOMIC DNA]</scope>
    <source>
        <strain evidence="4 5">DSM 18048</strain>
    </source>
</reference>
<keyword evidence="5" id="KW-1185">Reference proteome</keyword>
<dbReference type="Pfam" id="PF09862">
    <property type="entry name" value="DUF2089"/>
    <property type="match status" value="1"/>
</dbReference>
<protein>
    <recommendedName>
        <fullName evidence="6">Fis family transcriptional regulator</fullName>
    </recommendedName>
</protein>
<dbReference type="RefSeq" id="WP_110887626.1">
    <property type="nucleotide sequence ID" value="NZ_QJSX01000012.1"/>
</dbReference>
<evidence type="ECO:0000256" key="1">
    <source>
        <dbReference type="SAM" id="MobiDB-lite"/>
    </source>
</evidence>
<feature type="domain" description="DUF2089" evidence="2">
    <location>
        <begin position="45"/>
        <end position="89"/>
    </location>
</feature>
<sequence length="133" mass="14555">MTRRRYPVLTRDPITGGELIVTRLEGPESGVVIEGEFTLGWIARLTPDQLDFVGVLVRNRGNVQKVAVELGVAYNTARARLDDIVTSLGGAPDAEPPAPPPAPGPSRIDVLQRLRDGEIDFQTAMRLIEEGRR</sequence>
<feature type="compositionally biased region" description="Pro residues" evidence="1">
    <location>
        <begin position="94"/>
        <end position="104"/>
    </location>
</feature>
<dbReference type="EMBL" id="QJSX01000012">
    <property type="protein sequence ID" value="PYE52735.1"/>
    <property type="molecule type" value="Genomic_DNA"/>
</dbReference>
<feature type="region of interest" description="Disordered" evidence="1">
    <location>
        <begin position="87"/>
        <end position="108"/>
    </location>
</feature>
<evidence type="ECO:0000313" key="5">
    <source>
        <dbReference type="Proteomes" id="UP000248326"/>
    </source>
</evidence>
<organism evidence="4 5">
    <name type="scientific">Deinococcus yavapaiensis KR-236</name>
    <dbReference type="NCBI Taxonomy" id="694435"/>
    <lineage>
        <taxon>Bacteria</taxon>
        <taxon>Thermotogati</taxon>
        <taxon>Deinococcota</taxon>
        <taxon>Deinococci</taxon>
        <taxon>Deinococcales</taxon>
        <taxon>Deinococcaceae</taxon>
        <taxon>Deinococcus</taxon>
    </lineage>
</organism>
<feature type="domain" description="DUF2089" evidence="3">
    <location>
        <begin position="13"/>
        <end position="42"/>
    </location>
</feature>
<evidence type="ECO:0000259" key="2">
    <source>
        <dbReference type="Pfam" id="PF09862"/>
    </source>
</evidence>
<dbReference type="Pfam" id="PF22747">
    <property type="entry name" value="Zn_ribbon_DUF2089"/>
    <property type="match status" value="1"/>
</dbReference>
<name>A0A318S553_9DEIO</name>